<protein>
    <submittedName>
        <fullName evidence="1">Uncharacterized protein</fullName>
    </submittedName>
</protein>
<reference evidence="2" key="1">
    <citation type="journal article" date="2023" name="G3 (Bethesda)">
        <title>Genome assembly and association tests identify interacting loci associated with vigor, precocity, and sex in interspecific pistachio rootstocks.</title>
        <authorList>
            <person name="Palmer W."/>
            <person name="Jacygrad E."/>
            <person name="Sagayaradj S."/>
            <person name="Cavanaugh K."/>
            <person name="Han R."/>
            <person name="Bertier L."/>
            <person name="Beede B."/>
            <person name="Kafkas S."/>
            <person name="Golino D."/>
            <person name="Preece J."/>
            <person name="Michelmore R."/>
        </authorList>
    </citation>
    <scope>NUCLEOTIDE SEQUENCE [LARGE SCALE GENOMIC DNA]</scope>
</reference>
<evidence type="ECO:0000313" key="2">
    <source>
        <dbReference type="Proteomes" id="UP001163603"/>
    </source>
</evidence>
<dbReference type="EMBL" id="CM047740">
    <property type="protein sequence ID" value="KAJ0039879.1"/>
    <property type="molecule type" value="Genomic_DNA"/>
</dbReference>
<dbReference type="Proteomes" id="UP001163603">
    <property type="component" value="Chromosome 5"/>
</dbReference>
<accession>A0ACC0YQM5</accession>
<gene>
    <name evidence="1" type="ORF">Pint_27334</name>
</gene>
<name>A0ACC0YQM5_9ROSI</name>
<organism evidence="1 2">
    <name type="scientific">Pistacia integerrima</name>
    <dbReference type="NCBI Taxonomy" id="434235"/>
    <lineage>
        <taxon>Eukaryota</taxon>
        <taxon>Viridiplantae</taxon>
        <taxon>Streptophyta</taxon>
        <taxon>Embryophyta</taxon>
        <taxon>Tracheophyta</taxon>
        <taxon>Spermatophyta</taxon>
        <taxon>Magnoliopsida</taxon>
        <taxon>eudicotyledons</taxon>
        <taxon>Gunneridae</taxon>
        <taxon>Pentapetalae</taxon>
        <taxon>rosids</taxon>
        <taxon>malvids</taxon>
        <taxon>Sapindales</taxon>
        <taxon>Anacardiaceae</taxon>
        <taxon>Pistacia</taxon>
    </lineage>
</organism>
<proteinExistence type="predicted"/>
<comment type="caution">
    <text evidence="1">The sequence shown here is derived from an EMBL/GenBank/DDBJ whole genome shotgun (WGS) entry which is preliminary data.</text>
</comment>
<keyword evidence="2" id="KW-1185">Reference proteome</keyword>
<evidence type="ECO:0000313" key="1">
    <source>
        <dbReference type="EMBL" id="KAJ0039879.1"/>
    </source>
</evidence>
<sequence>MSLADKFECIVHGKLYKMADAGIALKRGEVYVSYGGLLMMLNGDPCYMSRFELDKRLLLLARKL</sequence>